<reference evidence="1" key="1">
    <citation type="submission" date="2014-11" db="EMBL/GenBank/DDBJ databases">
        <authorList>
            <person name="Amaro Gonzalez C."/>
        </authorList>
    </citation>
    <scope>NUCLEOTIDE SEQUENCE</scope>
</reference>
<evidence type="ECO:0000313" key="1">
    <source>
        <dbReference type="EMBL" id="JAH13504.1"/>
    </source>
</evidence>
<reference evidence="1" key="2">
    <citation type="journal article" date="2015" name="Fish Shellfish Immunol.">
        <title>Early steps in the European eel (Anguilla anguilla)-Vibrio vulnificus interaction in the gills: Role of the RtxA13 toxin.</title>
        <authorList>
            <person name="Callol A."/>
            <person name="Pajuelo D."/>
            <person name="Ebbesson L."/>
            <person name="Teles M."/>
            <person name="MacKenzie S."/>
            <person name="Amaro C."/>
        </authorList>
    </citation>
    <scope>NUCLEOTIDE SEQUENCE</scope>
</reference>
<proteinExistence type="predicted"/>
<accession>A0A0E9Q9S0</accession>
<protein>
    <submittedName>
        <fullName evidence="1">Uncharacterized protein</fullName>
    </submittedName>
</protein>
<dbReference type="EMBL" id="GBXM01095073">
    <property type="protein sequence ID" value="JAH13504.1"/>
    <property type="molecule type" value="Transcribed_RNA"/>
</dbReference>
<dbReference type="AlphaFoldDB" id="A0A0E9Q9S0"/>
<name>A0A0E9Q9S0_ANGAN</name>
<organism evidence="1">
    <name type="scientific">Anguilla anguilla</name>
    <name type="common">European freshwater eel</name>
    <name type="synonym">Muraena anguilla</name>
    <dbReference type="NCBI Taxonomy" id="7936"/>
    <lineage>
        <taxon>Eukaryota</taxon>
        <taxon>Metazoa</taxon>
        <taxon>Chordata</taxon>
        <taxon>Craniata</taxon>
        <taxon>Vertebrata</taxon>
        <taxon>Euteleostomi</taxon>
        <taxon>Actinopterygii</taxon>
        <taxon>Neopterygii</taxon>
        <taxon>Teleostei</taxon>
        <taxon>Anguilliformes</taxon>
        <taxon>Anguillidae</taxon>
        <taxon>Anguilla</taxon>
    </lineage>
</organism>
<sequence>MDRVCMHIQITLKQLHKVGALISLSI</sequence>